<dbReference type="InterPro" id="IPR016866">
    <property type="entry name" value="UCP028069"/>
</dbReference>
<sequence>MSVQRSPPSTQLIKLQSPNPIIHYNSDSAINEDSTSQHGNYFNAKRFKRNFGDITPPSSPSSPFTNSEIRDLFDDFQAQQDKKFEQLNETLKTITNQNQDIQKSVDALSSQHNDLLLKIKNLGLENKNYRNRLTLIENQLDQQERNIRSTTVQIRNIPKQEGENKNLLTDILFNIGSTLELEPPILESEIRDVSRAKSETLVVDFVTTKL</sequence>
<keyword evidence="1" id="KW-0175">Coiled coil</keyword>
<dbReference type="AlphaFoldDB" id="A0A2W1BWS3"/>
<keyword evidence="3" id="KW-1185">Reference proteome</keyword>
<proteinExistence type="predicted"/>
<evidence type="ECO:0000313" key="3">
    <source>
        <dbReference type="Proteomes" id="UP000249218"/>
    </source>
</evidence>
<protein>
    <submittedName>
        <fullName evidence="2">Uncharacterized protein</fullName>
    </submittedName>
</protein>
<dbReference type="Pfam" id="PF11932">
    <property type="entry name" value="DUF3450"/>
    <property type="match status" value="1"/>
</dbReference>
<evidence type="ECO:0000256" key="1">
    <source>
        <dbReference type="SAM" id="Coils"/>
    </source>
</evidence>
<accession>A0A2W1BWS3</accession>
<dbReference type="OrthoDB" id="7454255at2759"/>
<name>A0A2W1BWS3_HELAM</name>
<dbReference type="Proteomes" id="UP000249218">
    <property type="component" value="Unassembled WGS sequence"/>
</dbReference>
<organism evidence="2 3">
    <name type="scientific">Helicoverpa armigera</name>
    <name type="common">Cotton bollworm</name>
    <name type="synonym">Heliothis armigera</name>
    <dbReference type="NCBI Taxonomy" id="29058"/>
    <lineage>
        <taxon>Eukaryota</taxon>
        <taxon>Metazoa</taxon>
        <taxon>Ecdysozoa</taxon>
        <taxon>Arthropoda</taxon>
        <taxon>Hexapoda</taxon>
        <taxon>Insecta</taxon>
        <taxon>Pterygota</taxon>
        <taxon>Neoptera</taxon>
        <taxon>Endopterygota</taxon>
        <taxon>Lepidoptera</taxon>
        <taxon>Glossata</taxon>
        <taxon>Ditrysia</taxon>
        <taxon>Noctuoidea</taxon>
        <taxon>Noctuidae</taxon>
        <taxon>Heliothinae</taxon>
        <taxon>Helicoverpa</taxon>
    </lineage>
</organism>
<dbReference type="EMBL" id="KZ149912">
    <property type="protein sequence ID" value="PZC78074.1"/>
    <property type="molecule type" value="Genomic_DNA"/>
</dbReference>
<feature type="coiled-coil region" evidence="1">
    <location>
        <begin position="84"/>
        <end position="153"/>
    </location>
</feature>
<reference evidence="2 3" key="1">
    <citation type="journal article" date="2017" name="BMC Biol.">
        <title>Genomic innovations, transcriptional plasticity and gene loss underlying the evolution and divergence of two highly polyphagous and invasive Helicoverpa pest species.</title>
        <authorList>
            <person name="Pearce S.L."/>
            <person name="Clarke D.F."/>
            <person name="East P.D."/>
            <person name="Elfekih S."/>
            <person name="Gordon K.H."/>
            <person name="Jermiin L.S."/>
            <person name="McGaughran A."/>
            <person name="Oakeshott J.G."/>
            <person name="Papanikolaou A."/>
            <person name="Perera O.P."/>
            <person name="Rane R.V."/>
            <person name="Richards S."/>
            <person name="Tay W.T."/>
            <person name="Walsh T.K."/>
            <person name="Anderson A."/>
            <person name="Anderson C.J."/>
            <person name="Asgari S."/>
            <person name="Board P.G."/>
            <person name="Bretschneider A."/>
            <person name="Campbell P.M."/>
            <person name="Chertemps T."/>
            <person name="Christeller J.T."/>
            <person name="Coppin C.W."/>
            <person name="Downes S.J."/>
            <person name="Duan G."/>
            <person name="Farnsworth C.A."/>
            <person name="Good R.T."/>
            <person name="Han L.B."/>
            <person name="Han Y.C."/>
            <person name="Hatje K."/>
            <person name="Horne I."/>
            <person name="Huang Y.P."/>
            <person name="Hughes D.S."/>
            <person name="Jacquin-Joly E."/>
            <person name="James W."/>
            <person name="Jhangiani S."/>
            <person name="Kollmar M."/>
            <person name="Kuwar S.S."/>
            <person name="Li S."/>
            <person name="Liu N.Y."/>
            <person name="Maibeche M.T."/>
            <person name="Miller J.R."/>
            <person name="Montagne N."/>
            <person name="Perry T."/>
            <person name="Qu J."/>
            <person name="Song S.V."/>
            <person name="Sutton G.G."/>
            <person name="Vogel H."/>
            <person name="Walenz B.P."/>
            <person name="Xu W."/>
            <person name="Zhang H.J."/>
            <person name="Zou Z."/>
            <person name="Batterham P."/>
            <person name="Edwards O.R."/>
            <person name="Feyereisen R."/>
            <person name="Gibbs R.A."/>
            <person name="Heckel D.G."/>
            <person name="McGrath A."/>
            <person name="Robin C."/>
            <person name="Scherer S.E."/>
            <person name="Worley K.C."/>
            <person name="Wu Y.D."/>
        </authorList>
    </citation>
    <scope>NUCLEOTIDE SEQUENCE [LARGE SCALE GENOMIC DNA]</scope>
    <source>
        <strain evidence="2">Harm_GR_Male_#8</strain>
        <tissue evidence="2">Whole organism</tissue>
    </source>
</reference>
<gene>
    <name evidence="2" type="primary">HaOG202609</name>
    <name evidence="2" type="ORF">B5X24_HaOG202609</name>
</gene>
<evidence type="ECO:0000313" key="2">
    <source>
        <dbReference type="EMBL" id="PZC78074.1"/>
    </source>
</evidence>